<protein>
    <submittedName>
        <fullName evidence="8">C-type cytochrome</fullName>
    </submittedName>
</protein>
<feature type="compositionally biased region" description="Polar residues" evidence="5">
    <location>
        <begin position="124"/>
        <end position="136"/>
    </location>
</feature>
<dbReference type="GO" id="GO:0046872">
    <property type="term" value="F:metal ion binding"/>
    <property type="evidence" value="ECO:0007669"/>
    <property type="project" value="UniProtKB-KW"/>
</dbReference>
<feature type="region of interest" description="Disordered" evidence="5">
    <location>
        <begin position="124"/>
        <end position="159"/>
    </location>
</feature>
<reference evidence="8" key="1">
    <citation type="submission" date="2019-11" db="EMBL/GenBank/DDBJ databases">
        <authorList>
            <person name="Kojima H."/>
        </authorList>
    </citation>
    <scope>NUCLEOTIDE SEQUENCE</scope>
    <source>
        <strain evidence="8">H1576</strain>
    </source>
</reference>
<gene>
    <name evidence="8" type="ORF">GJV85_00045</name>
</gene>
<evidence type="ECO:0000313" key="9">
    <source>
        <dbReference type="Proteomes" id="UP000671852"/>
    </source>
</evidence>
<accession>A0A975AXU9</accession>
<dbReference type="AlphaFoldDB" id="A0A975AXU9"/>
<dbReference type="KEGG" id="saqt:GJV85_00045"/>
<evidence type="ECO:0000256" key="4">
    <source>
        <dbReference type="PROSITE-ProRule" id="PRU00433"/>
    </source>
</evidence>
<evidence type="ECO:0000256" key="2">
    <source>
        <dbReference type="ARBA" id="ARBA00022723"/>
    </source>
</evidence>
<evidence type="ECO:0000256" key="1">
    <source>
        <dbReference type="ARBA" id="ARBA00022617"/>
    </source>
</evidence>
<evidence type="ECO:0000256" key="3">
    <source>
        <dbReference type="ARBA" id="ARBA00023004"/>
    </source>
</evidence>
<dbReference type="SUPFAM" id="SSF46626">
    <property type="entry name" value="Cytochrome c"/>
    <property type="match status" value="1"/>
</dbReference>
<feature type="signal peptide" evidence="6">
    <location>
        <begin position="1"/>
        <end position="21"/>
    </location>
</feature>
<feature type="compositionally biased region" description="Polar residues" evidence="5">
    <location>
        <begin position="143"/>
        <end position="159"/>
    </location>
</feature>
<dbReference type="RefSeq" id="WP_207561850.1">
    <property type="nucleotide sequence ID" value="NZ_CP046072.1"/>
</dbReference>
<keyword evidence="2 4" id="KW-0479">Metal-binding</keyword>
<dbReference type="Gene3D" id="1.10.760.10">
    <property type="entry name" value="Cytochrome c-like domain"/>
    <property type="match status" value="1"/>
</dbReference>
<dbReference type="PROSITE" id="PS51007">
    <property type="entry name" value="CYTC"/>
    <property type="match status" value="1"/>
</dbReference>
<keyword evidence="6" id="KW-0732">Signal</keyword>
<dbReference type="InterPro" id="IPR009056">
    <property type="entry name" value="Cyt_c-like_dom"/>
</dbReference>
<evidence type="ECO:0000313" key="8">
    <source>
        <dbReference type="EMBL" id="QSZ40572.1"/>
    </source>
</evidence>
<evidence type="ECO:0000256" key="5">
    <source>
        <dbReference type="SAM" id="MobiDB-lite"/>
    </source>
</evidence>
<proteinExistence type="predicted"/>
<feature type="chain" id="PRO_5037294549" evidence="6">
    <location>
        <begin position="22"/>
        <end position="159"/>
    </location>
</feature>
<dbReference type="InterPro" id="IPR036909">
    <property type="entry name" value="Cyt_c-like_dom_sf"/>
</dbReference>
<reference evidence="8" key="2">
    <citation type="submission" date="2021-04" db="EMBL/GenBank/DDBJ databases">
        <title>Isolation and characterization of a novel species of the genus Sulfurimonas.</title>
        <authorList>
            <person name="Fukui M."/>
        </authorList>
    </citation>
    <scope>NUCLEOTIDE SEQUENCE</scope>
    <source>
        <strain evidence="8">H1576</strain>
    </source>
</reference>
<dbReference type="GO" id="GO:0009055">
    <property type="term" value="F:electron transfer activity"/>
    <property type="evidence" value="ECO:0007669"/>
    <property type="project" value="InterPro"/>
</dbReference>
<dbReference type="Pfam" id="PF13442">
    <property type="entry name" value="Cytochrome_CBB3"/>
    <property type="match status" value="1"/>
</dbReference>
<name>A0A975AXU9_9BACT</name>
<organism evidence="8 9">
    <name type="scientific">Sulfurimonas aquatica</name>
    <dbReference type="NCBI Taxonomy" id="2672570"/>
    <lineage>
        <taxon>Bacteria</taxon>
        <taxon>Pseudomonadati</taxon>
        <taxon>Campylobacterota</taxon>
        <taxon>Epsilonproteobacteria</taxon>
        <taxon>Campylobacterales</taxon>
        <taxon>Sulfurimonadaceae</taxon>
        <taxon>Sulfurimonas</taxon>
    </lineage>
</organism>
<keyword evidence="9" id="KW-1185">Reference proteome</keyword>
<evidence type="ECO:0000256" key="6">
    <source>
        <dbReference type="SAM" id="SignalP"/>
    </source>
</evidence>
<dbReference type="EMBL" id="CP046072">
    <property type="protein sequence ID" value="QSZ40572.1"/>
    <property type="molecule type" value="Genomic_DNA"/>
</dbReference>
<sequence length="159" mass="17341">MKLSSLLLTLSLSLTYTQLLASSGEELFTNKCALCHTMQRPDDMSTMLAPPIQGVIFHLREAMKSDEELLSHIKSFTMNPTADKAVCRSVRRFGVMPSQKENITEAELDIVANWLVSNISTSSPDCGRGNCNNTKSMKGKGQGKNSANARGQGKGQCQN</sequence>
<keyword evidence="3 4" id="KW-0408">Iron</keyword>
<evidence type="ECO:0000259" key="7">
    <source>
        <dbReference type="PROSITE" id="PS51007"/>
    </source>
</evidence>
<feature type="domain" description="Cytochrome c" evidence="7">
    <location>
        <begin position="19"/>
        <end position="119"/>
    </location>
</feature>
<dbReference type="GO" id="GO:0020037">
    <property type="term" value="F:heme binding"/>
    <property type="evidence" value="ECO:0007669"/>
    <property type="project" value="InterPro"/>
</dbReference>
<keyword evidence="1 4" id="KW-0349">Heme</keyword>
<dbReference type="Proteomes" id="UP000671852">
    <property type="component" value="Chromosome"/>
</dbReference>